<sequence>MNLGDRAWQVPLRLAAGAYILDSGLRKWGAGEEVAKHLQEFASGAYPFLAEVEPARFVKALSVGEVLIGAGLLIPSVPGRVAGLGLVGFGAGLLGLYARTPGMRRPGTPFPTQEGIALAKDAWLAAIGAALVLGDRTSSS</sequence>
<name>A0ABP3ZLS6_9PSEU</name>
<protein>
    <recommendedName>
        <fullName evidence="4">DoxX-like protein</fullName>
    </recommendedName>
</protein>
<keyword evidence="3" id="KW-1185">Reference proteome</keyword>
<proteinExistence type="predicted"/>
<comment type="caution">
    <text evidence="2">The sequence shown here is derived from an EMBL/GenBank/DDBJ whole genome shotgun (WGS) entry which is preliminary data.</text>
</comment>
<dbReference type="Proteomes" id="UP001499967">
    <property type="component" value="Unassembled WGS sequence"/>
</dbReference>
<gene>
    <name evidence="2" type="ORF">GCM10009559_07520</name>
</gene>
<keyword evidence="1" id="KW-0812">Transmembrane</keyword>
<accession>A0ABP3ZLS6</accession>
<evidence type="ECO:0000313" key="3">
    <source>
        <dbReference type="Proteomes" id="UP001499967"/>
    </source>
</evidence>
<dbReference type="EMBL" id="BAAAHP010000018">
    <property type="protein sequence ID" value="GAA0923404.1"/>
    <property type="molecule type" value="Genomic_DNA"/>
</dbReference>
<keyword evidence="1" id="KW-0472">Membrane</keyword>
<reference evidence="3" key="1">
    <citation type="journal article" date="2019" name="Int. J. Syst. Evol. Microbiol.">
        <title>The Global Catalogue of Microorganisms (GCM) 10K type strain sequencing project: providing services to taxonomists for standard genome sequencing and annotation.</title>
        <authorList>
            <consortium name="The Broad Institute Genomics Platform"/>
            <consortium name="The Broad Institute Genome Sequencing Center for Infectious Disease"/>
            <person name="Wu L."/>
            <person name="Ma J."/>
        </authorList>
    </citation>
    <scope>NUCLEOTIDE SEQUENCE [LARGE SCALE GENOMIC DNA]</scope>
    <source>
        <strain evidence="3">JCM 11117</strain>
    </source>
</reference>
<feature type="transmembrane region" description="Helical" evidence="1">
    <location>
        <begin position="81"/>
        <end position="98"/>
    </location>
</feature>
<evidence type="ECO:0000256" key="1">
    <source>
        <dbReference type="SAM" id="Phobius"/>
    </source>
</evidence>
<organism evidence="2 3">
    <name type="scientific">Pseudonocardia zijingensis</name>
    <dbReference type="NCBI Taxonomy" id="153376"/>
    <lineage>
        <taxon>Bacteria</taxon>
        <taxon>Bacillati</taxon>
        <taxon>Actinomycetota</taxon>
        <taxon>Actinomycetes</taxon>
        <taxon>Pseudonocardiales</taxon>
        <taxon>Pseudonocardiaceae</taxon>
        <taxon>Pseudonocardia</taxon>
    </lineage>
</organism>
<evidence type="ECO:0000313" key="2">
    <source>
        <dbReference type="EMBL" id="GAA0923404.1"/>
    </source>
</evidence>
<keyword evidence="1" id="KW-1133">Transmembrane helix</keyword>
<evidence type="ECO:0008006" key="4">
    <source>
        <dbReference type="Google" id="ProtNLM"/>
    </source>
</evidence>
<dbReference type="RefSeq" id="WP_343938898.1">
    <property type="nucleotide sequence ID" value="NZ_BAAAHP010000018.1"/>
</dbReference>